<feature type="transmembrane region" description="Helical" evidence="1">
    <location>
        <begin position="71"/>
        <end position="87"/>
    </location>
</feature>
<keyword evidence="1" id="KW-0812">Transmembrane</keyword>
<dbReference type="AlphaFoldDB" id="A0A1G6GYL5"/>
<gene>
    <name evidence="3" type="ORF">SAMN05421737_102164</name>
</gene>
<dbReference type="EMBL" id="FMYM01000002">
    <property type="protein sequence ID" value="SDB87089.1"/>
    <property type="molecule type" value="Genomic_DNA"/>
</dbReference>
<evidence type="ECO:0000313" key="3">
    <source>
        <dbReference type="EMBL" id="SDB87089.1"/>
    </source>
</evidence>
<organism evidence="3 4">
    <name type="scientific">Shouchella lonarensis</name>
    <dbReference type="NCBI Taxonomy" id="1464122"/>
    <lineage>
        <taxon>Bacteria</taxon>
        <taxon>Bacillati</taxon>
        <taxon>Bacillota</taxon>
        <taxon>Bacilli</taxon>
        <taxon>Bacillales</taxon>
        <taxon>Bacillaceae</taxon>
        <taxon>Shouchella</taxon>
    </lineage>
</organism>
<dbReference type="STRING" id="1464122.SAMN05421737_102164"/>
<feature type="transmembrane region" description="Helical" evidence="1">
    <location>
        <begin position="7"/>
        <end position="29"/>
    </location>
</feature>
<keyword evidence="4" id="KW-1185">Reference proteome</keyword>
<feature type="domain" description="DUF4064" evidence="2">
    <location>
        <begin position="2"/>
        <end position="86"/>
    </location>
</feature>
<evidence type="ECO:0000256" key="1">
    <source>
        <dbReference type="SAM" id="Phobius"/>
    </source>
</evidence>
<name>A0A1G6GYL5_9BACI</name>
<accession>A0A1G6GYL5</accession>
<evidence type="ECO:0000259" key="2">
    <source>
        <dbReference type="Pfam" id="PF13273"/>
    </source>
</evidence>
<dbReference type="Proteomes" id="UP000242662">
    <property type="component" value="Unassembled WGS sequence"/>
</dbReference>
<dbReference type="InterPro" id="IPR025273">
    <property type="entry name" value="DUF4064"/>
</dbReference>
<sequence length="311" mass="34564">MKRTVEMTLGIIGFSLSFVSALFFTLMIWGGSESDEAGFTLVLASTSLVGSLIAAVAGIVAIAMLHAKPKASGIIFLSSAIVYMFLANVFLVFVLPLIPVILYFIAGIMSIVRKQPINENKHFIPENTNEQDKSYAQAGSAVGNDCFEQTTLNMHEPPSSYEEASRLYVGKKYDYYTKKWDQKGKNSNRKYSFNVAGFFGTYLWAAGRGMYWPTAIVIILVCLDNILEAWTGFSALIDLRLMGTPVMAVFGLLGNHFYHKSMQKKVEAMMTEGRVRQDFINMGSFRWWRFFLSLAVATLCSIASAFLTGVV</sequence>
<dbReference type="Pfam" id="PF13273">
    <property type="entry name" value="DUF4064"/>
    <property type="match status" value="1"/>
</dbReference>
<proteinExistence type="predicted"/>
<feature type="transmembrane region" description="Helical" evidence="1">
    <location>
        <begin position="93"/>
        <end position="112"/>
    </location>
</feature>
<protein>
    <recommendedName>
        <fullName evidence="2">DUF4064 domain-containing protein</fullName>
    </recommendedName>
</protein>
<feature type="transmembrane region" description="Helical" evidence="1">
    <location>
        <begin position="41"/>
        <end position="64"/>
    </location>
</feature>
<dbReference type="RefSeq" id="WP_176763761.1">
    <property type="nucleotide sequence ID" value="NZ_FMYM01000002.1"/>
</dbReference>
<feature type="transmembrane region" description="Helical" evidence="1">
    <location>
        <begin position="287"/>
        <end position="310"/>
    </location>
</feature>
<keyword evidence="1" id="KW-1133">Transmembrane helix</keyword>
<evidence type="ECO:0000313" key="4">
    <source>
        <dbReference type="Proteomes" id="UP000242662"/>
    </source>
</evidence>
<reference evidence="4" key="1">
    <citation type="submission" date="2016-09" db="EMBL/GenBank/DDBJ databases">
        <authorList>
            <person name="Varghese N."/>
            <person name="Submissions S."/>
        </authorList>
    </citation>
    <scope>NUCLEOTIDE SEQUENCE [LARGE SCALE GENOMIC DNA]</scope>
    <source>
        <strain evidence="4">25nlg</strain>
    </source>
</reference>
<feature type="transmembrane region" description="Helical" evidence="1">
    <location>
        <begin position="239"/>
        <end position="258"/>
    </location>
</feature>
<keyword evidence="1" id="KW-0472">Membrane</keyword>